<dbReference type="Pfam" id="PF03140">
    <property type="entry name" value="DUF247"/>
    <property type="match status" value="3"/>
</dbReference>
<organism evidence="1 2">
    <name type="scientific">Centaurea solstitialis</name>
    <name type="common">yellow star-thistle</name>
    <dbReference type="NCBI Taxonomy" id="347529"/>
    <lineage>
        <taxon>Eukaryota</taxon>
        <taxon>Viridiplantae</taxon>
        <taxon>Streptophyta</taxon>
        <taxon>Embryophyta</taxon>
        <taxon>Tracheophyta</taxon>
        <taxon>Spermatophyta</taxon>
        <taxon>Magnoliopsida</taxon>
        <taxon>eudicotyledons</taxon>
        <taxon>Gunneridae</taxon>
        <taxon>Pentapetalae</taxon>
        <taxon>asterids</taxon>
        <taxon>campanulids</taxon>
        <taxon>Asterales</taxon>
        <taxon>Asteraceae</taxon>
        <taxon>Carduoideae</taxon>
        <taxon>Cardueae</taxon>
        <taxon>Centaureinae</taxon>
        <taxon>Centaurea</taxon>
    </lineage>
</organism>
<evidence type="ECO:0000313" key="2">
    <source>
        <dbReference type="Proteomes" id="UP001172457"/>
    </source>
</evidence>
<gene>
    <name evidence="1" type="ORF">OSB04_015935</name>
</gene>
<dbReference type="PANTHER" id="PTHR31170:SF25">
    <property type="entry name" value="BNAA09G04570D PROTEIN"/>
    <property type="match status" value="1"/>
</dbReference>
<reference evidence="1" key="1">
    <citation type="submission" date="2023-03" db="EMBL/GenBank/DDBJ databases">
        <title>Chromosome-scale reference genome and RAD-based genetic map of yellow starthistle (Centaurea solstitialis) reveal putative structural variation and QTLs associated with invader traits.</title>
        <authorList>
            <person name="Reatini B."/>
            <person name="Cang F.A."/>
            <person name="Jiang Q."/>
            <person name="Mckibben M.T.W."/>
            <person name="Barker M.S."/>
            <person name="Rieseberg L.H."/>
            <person name="Dlugosch K.M."/>
        </authorList>
    </citation>
    <scope>NUCLEOTIDE SEQUENCE</scope>
    <source>
        <strain evidence="1">CAN-66</strain>
        <tissue evidence="1">Leaf</tissue>
    </source>
</reference>
<accession>A0AA38TBW6</accession>
<keyword evidence="2" id="KW-1185">Reference proteome</keyword>
<dbReference type="AlphaFoldDB" id="A0AA38TBW6"/>
<proteinExistence type="predicted"/>
<sequence length="186" mass="21501">MIPSMIRDLNPKEFNPRQVSIGPLHRKNKNLEAFEGRKALFLQDLLDQTGIPQEQTLEKCVEKVKASIAMDRLIDTHEEVAILVKSKVLVNSIGSNEEAAKMINDLRKDISCRLFLYKDVWNEMNTYHTRVNKKLPSIHMIPSMIRDLNPKDFNPRQVSIGPLHRKNKNLEAFEGRKAIFLQDLLD</sequence>
<name>A0AA38TBW6_9ASTR</name>
<dbReference type="InterPro" id="IPR004158">
    <property type="entry name" value="DUF247_pln"/>
</dbReference>
<dbReference type="Proteomes" id="UP001172457">
    <property type="component" value="Chromosome 4"/>
</dbReference>
<dbReference type="EMBL" id="JARYMX010000004">
    <property type="protein sequence ID" value="KAJ9551890.1"/>
    <property type="molecule type" value="Genomic_DNA"/>
</dbReference>
<protein>
    <submittedName>
        <fullName evidence="1">Uncharacterized protein</fullName>
    </submittedName>
</protein>
<comment type="caution">
    <text evidence="1">The sequence shown here is derived from an EMBL/GenBank/DDBJ whole genome shotgun (WGS) entry which is preliminary data.</text>
</comment>
<evidence type="ECO:0000313" key="1">
    <source>
        <dbReference type="EMBL" id="KAJ9551890.1"/>
    </source>
</evidence>
<dbReference type="PANTHER" id="PTHR31170">
    <property type="entry name" value="BNAC04G53230D PROTEIN"/>
    <property type="match status" value="1"/>
</dbReference>